<dbReference type="SUPFAM" id="SSF53328">
    <property type="entry name" value="Formyltransferase"/>
    <property type="match status" value="1"/>
</dbReference>
<dbReference type="SUPFAM" id="SSF50486">
    <property type="entry name" value="FMT C-terminal domain-like"/>
    <property type="match status" value="1"/>
</dbReference>
<comment type="caution">
    <text evidence="3">The sequence shown here is derived from an EMBL/GenBank/DDBJ whole genome shotgun (WGS) entry which is preliminary data.</text>
</comment>
<dbReference type="GO" id="GO:0005829">
    <property type="term" value="C:cytosol"/>
    <property type="evidence" value="ECO:0007669"/>
    <property type="project" value="TreeGrafter"/>
</dbReference>
<dbReference type="GO" id="GO:0004479">
    <property type="term" value="F:methionyl-tRNA formyltransferase activity"/>
    <property type="evidence" value="ECO:0007669"/>
    <property type="project" value="UniProtKB-EC"/>
</dbReference>
<dbReference type="Pfam" id="PF00551">
    <property type="entry name" value="Formyl_trans_N"/>
    <property type="match status" value="1"/>
</dbReference>
<reference evidence="3" key="1">
    <citation type="submission" date="2022-07" db="EMBL/GenBank/DDBJ databases">
        <authorList>
            <person name="Criscuolo A."/>
        </authorList>
    </citation>
    <scope>NUCLEOTIDE SEQUENCE</scope>
    <source>
        <strain evidence="3">CIP111854</strain>
    </source>
</reference>
<feature type="domain" description="Formyl transferase C-terminal" evidence="2">
    <location>
        <begin position="200"/>
        <end position="282"/>
    </location>
</feature>
<evidence type="ECO:0000259" key="2">
    <source>
        <dbReference type="Pfam" id="PF02911"/>
    </source>
</evidence>
<dbReference type="RefSeq" id="WP_261626480.1">
    <property type="nucleotide sequence ID" value="NZ_CAMAPC010000008.1"/>
</dbReference>
<dbReference type="InterPro" id="IPR036477">
    <property type="entry name" value="Formyl_transf_N_sf"/>
</dbReference>
<keyword evidence="3" id="KW-0808">Transferase</keyword>
<evidence type="ECO:0000259" key="1">
    <source>
        <dbReference type="Pfam" id="PF00551"/>
    </source>
</evidence>
<dbReference type="EC" id="2.1.2.9" evidence="3"/>
<dbReference type="PANTHER" id="PTHR11138:SF5">
    <property type="entry name" value="METHIONYL-TRNA FORMYLTRANSFERASE, MITOCHONDRIAL"/>
    <property type="match status" value="1"/>
</dbReference>
<dbReference type="EMBL" id="CAMAPC010000008">
    <property type="protein sequence ID" value="CAH9059204.1"/>
    <property type="molecule type" value="Genomic_DNA"/>
</dbReference>
<dbReference type="InterPro" id="IPR011034">
    <property type="entry name" value="Formyl_transferase-like_C_sf"/>
</dbReference>
<evidence type="ECO:0000313" key="3">
    <source>
        <dbReference type="EMBL" id="CAH9059204.1"/>
    </source>
</evidence>
<feature type="domain" description="Formyl transferase N-terminal" evidence="1">
    <location>
        <begin position="57"/>
        <end position="166"/>
    </location>
</feature>
<sequence length="315" mass="35286">MQKFAVFTGSCQSLPVVQYLLQTNQLACVVLVDGQPNPDLMQLQQWLKQQNITTLPYSKNGDDALLSQLDRLAVNCGVVYLFRHKIRKPLMQYFNGELMNIHPSPLPEYRGPQPLYWQLRNGETLTKLTMHQVTQELDCGDIACDVEIDIHPFDTIQCLYQKTSQALLHLISQYCELKQNNQLALCKQTTEYTKLAPALQPSDLVVNWSTCNTSDIVNMAKAGNLDRFCAQLIFRQSTFQLLQASKVECVLKGITPGTIIELGLKSGLIVKTHDGAVKLDILGATQGCFDGYRFALLFGLEPGLVFDNDVAVNSR</sequence>
<dbReference type="InterPro" id="IPR005793">
    <property type="entry name" value="Formyl_trans_C"/>
</dbReference>
<protein>
    <submittedName>
        <fullName evidence="3">Methionyl-tRNA formyltransferase</fullName>
        <ecNumber evidence="3">2.1.2.9</ecNumber>
    </submittedName>
</protein>
<accession>A0A9W4VW39</accession>
<organism evidence="3 4">
    <name type="scientific">Pseudoalteromonas holothuriae</name>
    <dbReference type="NCBI Taxonomy" id="2963714"/>
    <lineage>
        <taxon>Bacteria</taxon>
        <taxon>Pseudomonadati</taxon>
        <taxon>Pseudomonadota</taxon>
        <taxon>Gammaproteobacteria</taxon>
        <taxon>Alteromonadales</taxon>
        <taxon>Pseudoalteromonadaceae</taxon>
        <taxon>Pseudoalteromonas</taxon>
    </lineage>
</organism>
<dbReference type="Gene3D" id="3.40.50.12230">
    <property type="match status" value="1"/>
</dbReference>
<keyword evidence="4" id="KW-1185">Reference proteome</keyword>
<dbReference type="AlphaFoldDB" id="A0A9W4VW39"/>
<evidence type="ECO:0000313" key="4">
    <source>
        <dbReference type="Proteomes" id="UP001152467"/>
    </source>
</evidence>
<name>A0A9W4VW39_9GAMM</name>
<dbReference type="Pfam" id="PF02911">
    <property type="entry name" value="Formyl_trans_C"/>
    <property type="match status" value="1"/>
</dbReference>
<dbReference type="InterPro" id="IPR002376">
    <property type="entry name" value="Formyl_transf_N"/>
</dbReference>
<dbReference type="Proteomes" id="UP001152467">
    <property type="component" value="Unassembled WGS sequence"/>
</dbReference>
<dbReference type="PANTHER" id="PTHR11138">
    <property type="entry name" value="METHIONYL-TRNA FORMYLTRANSFERASE"/>
    <property type="match status" value="1"/>
</dbReference>
<gene>
    <name evidence="3" type="primary">fmt_1</name>
    <name evidence="3" type="ORF">PSECIP111854_02359</name>
</gene>
<proteinExistence type="predicted"/>